<dbReference type="PANTHER" id="PTHR47150:SF4">
    <property type="entry name" value="HARBINGER TRANSPOSASE-DERIVED PROTEIN-RELATED"/>
    <property type="match status" value="1"/>
</dbReference>
<keyword evidence="2" id="KW-1185">Reference proteome</keyword>
<dbReference type="PANTHER" id="PTHR47150">
    <property type="entry name" value="OS12G0169200 PROTEIN"/>
    <property type="match status" value="1"/>
</dbReference>
<dbReference type="EMBL" id="SZYD01000012">
    <property type="protein sequence ID" value="KAD4586021.1"/>
    <property type="molecule type" value="Genomic_DNA"/>
</dbReference>
<dbReference type="Proteomes" id="UP000326396">
    <property type="component" value="Linkage Group LG2"/>
</dbReference>
<evidence type="ECO:0000313" key="2">
    <source>
        <dbReference type="Proteomes" id="UP000326396"/>
    </source>
</evidence>
<gene>
    <name evidence="1" type="ORF">E3N88_23622</name>
</gene>
<organism evidence="1 2">
    <name type="scientific">Mikania micrantha</name>
    <name type="common">bitter vine</name>
    <dbReference type="NCBI Taxonomy" id="192012"/>
    <lineage>
        <taxon>Eukaryota</taxon>
        <taxon>Viridiplantae</taxon>
        <taxon>Streptophyta</taxon>
        <taxon>Embryophyta</taxon>
        <taxon>Tracheophyta</taxon>
        <taxon>Spermatophyta</taxon>
        <taxon>Magnoliopsida</taxon>
        <taxon>eudicotyledons</taxon>
        <taxon>Gunneridae</taxon>
        <taxon>Pentapetalae</taxon>
        <taxon>asterids</taxon>
        <taxon>campanulids</taxon>
        <taxon>Asterales</taxon>
        <taxon>Asteraceae</taxon>
        <taxon>Asteroideae</taxon>
        <taxon>Heliantheae alliance</taxon>
        <taxon>Eupatorieae</taxon>
        <taxon>Mikania</taxon>
    </lineage>
</organism>
<protein>
    <submittedName>
        <fullName evidence="1">Uncharacterized protein</fullName>
    </submittedName>
</protein>
<accession>A0A5N6NDT0</accession>
<name>A0A5N6NDT0_9ASTR</name>
<dbReference type="Pfam" id="PF04827">
    <property type="entry name" value="Plant_tran"/>
    <property type="match status" value="1"/>
</dbReference>
<sequence>MEEDFTYFQQKLDAAGVAGFTLLQKCTCAIRHRFLGRIFTDVGKPTLSDIQQIYAMNISTTFQYGCYLADSIYPEYATFVKSFTCPHEEDDKRRYFKKAEEAAKKNVKRALDVLKKKWHMVSNPYSI</sequence>
<proteinExistence type="predicted"/>
<dbReference type="InterPro" id="IPR006912">
    <property type="entry name" value="Harbinger_derived_prot"/>
</dbReference>
<evidence type="ECO:0000313" key="1">
    <source>
        <dbReference type="EMBL" id="KAD4586021.1"/>
    </source>
</evidence>
<dbReference type="OrthoDB" id="2507073at2759"/>
<reference evidence="1 2" key="1">
    <citation type="submission" date="2019-05" db="EMBL/GenBank/DDBJ databases">
        <title>Mikania micrantha, genome provides insights into the molecular mechanism of rapid growth.</title>
        <authorList>
            <person name="Liu B."/>
        </authorList>
    </citation>
    <scope>NUCLEOTIDE SEQUENCE [LARGE SCALE GENOMIC DNA]</scope>
    <source>
        <strain evidence="1">NLD-2019</strain>
        <tissue evidence="1">Leaf</tissue>
    </source>
</reference>
<dbReference type="AlphaFoldDB" id="A0A5N6NDT0"/>
<comment type="caution">
    <text evidence="1">The sequence shown here is derived from an EMBL/GenBank/DDBJ whole genome shotgun (WGS) entry which is preliminary data.</text>
</comment>